<gene>
    <name evidence="2" type="ORF">PCOR1329_LOCUS52006</name>
</gene>
<feature type="compositionally biased region" description="Acidic residues" evidence="1">
    <location>
        <begin position="365"/>
        <end position="377"/>
    </location>
</feature>
<feature type="region of interest" description="Disordered" evidence="1">
    <location>
        <begin position="579"/>
        <end position="610"/>
    </location>
</feature>
<sequence length="610" mass="63330">MAVAALDAAAALAPLVRAAPEGAAAGGAARHGIAAAVAAAARVGAELIGGWAADGAGDEEDAEASGAERATRNLGAHAFLGEVAEVLEAALERPRAGWRPSLEARRRSMAPPTDECGYNGDAKNDDDGHQQHLHNQYEIKYGVGDDELEGYGSDRGPDGGRFESKPELGECAGDGAQDDDSRHVDDDTLGVACTGEDGLGSGEVQAPLGTQRDEPSDVQDDGEYEECRDANLGAGDGAASSPVKPASARQRRRRDRRPTREGPTASAAAPSSARALKATDAAEPATRTARRTAARRGRATTRGTAFVLADRVRSAPEAAPPPLADSPLARSGGSGGELGRDGGPKAPSACPPTTALKGMECERDSADDDEAADDEPLGSDPSEYAVKHDGRTQPGVAQQDLQEMVGIGSADPAREAHFEEEGTWADSQRVQEQESEAQDEAASEQQSDVNQKRDSEQPEEQQQFPSERAELVALRARYNGLMAGVRAALSAKLRAAREARGRPYLLAQGHSSSLRPESPGLSAEFLAKASRGSRRPRASPEPRAQSELARQSLAAPAAILQDSSGAPCLVVAPQADGGGMRMFSPAASGEVERASVARGPLADCPQSTTS</sequence>
<dbReference type="EMBL" id="CAUYUJ010016322">
    <property type="protein sequence ID" value="CAK0864011.1"/>
    <property type="molecule type" value="Genomic_DNA"/>
</dbReference>
<feature type="compositionally biased region" description="Basic residues" evidence="1">
    <location>
        <begin position="288"/>
        <end position="299"/>
    </location>
</feature>
<name>A0ABN9UXF9_9DINO</name>
<evidence type="ECO:0000313" key="2">
    <source>
        <dbReference type="EMBL" id="CAK0864011.1"/>
    </source>
</evidence>
<comment type="caution">
    <text evidence="2">The sequence shown here is derived from an EMBL/GenBank/DDBJ whole genome shotgun (WGS) entry which is preliminary data.</text>
</comment>
<feature type="region of interest" description="Disordered" evidence="1">
    <location>
        <begin position="507"/>
        <end position="552"/>
    </location>
</feature>
<protein>
    <submittedName>
        <fullName evidence="2">Uncharacterized protein</fullName>
    </submittedName>
</protein>
<reference evidence="2" key="1">
    <citation type="submission" date="2023-10" db="EMBL/GenBank/DDBJ databases">
        <authorList>
            <person name="Chen Y."/>
            <person name="Shah S."/>
            <person name="Dougan E. K."/>
            <person name="Thang M."/>
            <person name="Chan C."/>
        </authorList>
    </citation>
    <scope>NUCLEOTIDE SEQUENCE [LARGE SCALE GENOMIC DNA]</scope>
</reference>
<evidence type="ECO:0000313" key="3">
    <source>
        <dbReference type="Proteomes" id="UP001189429"/>
    </source>
</evidence>
<accession>A0ABN9UXF9</accession>
<feature type="compositionally biased region" description="Low complexity" evidence="1">
    <location>
        <begin position="265"/>
        <end position="287"/>
    </location>
</feature>
<feature type="compositionally biased region" description="Acidic residues" evidence="1">
    <location>
        <begin position="216"/>
        <end position="226"/>
    </location>
</feature>
<feature type="compositionally biased region" description="Acidic residues" evidence="1">
    <location>
        <begin position="433"/>
        <end position="442"/>
    </location>
</feature>
<feature type="compositionally biased region" description="Basic and acidic residues" evidence="1">
    <location>
        <begin position="155"/>
        <end position="168"/>
    </location>
</feature>
<feature type="region of interest" description="Disordered" evidence="1">
    <location>
        <begin position="145"/>
        <end position="468"/>
    </location>
</feature>
<evidence type="ECO:0000256" key="1">
    <source>
        <dbReference type="SAM" id="MobiDB-lite"/>
    </source>
</evidence>
<keyword evidence="3" id="KW-1185">Reference proteome</keyword>
<feature type="region of interest" description="Disordered" evidence="1">
    <location>
        <begin position="102"/>
        <end position="129"/>
    </location>
</feature>
<organism evidence="2 3">
    <name type="scientific">Prorocentrum cordatum</name>
    <dbReference type="NCBI Taxonomy" id="2364126"/>
    <lineage>
        <taxon>Eukaryota</taxon>
        <taxon>Sar</taxon>
        <taxon>Alveolata</taxon>
        <taxon>Dinophyceae</taxon>
        <taxon>Prorocentrales</taxon>
        <taxon>Prorocentraceae</taxon>
        <taxon>Prorocentrum</taxon>
    </lineage>
</organism>
<proteinExistence type="predicted"/>
<dbReference type="Proteomes" id="UP001189429">
    <property type="component" value="Unassembled WGS sequence"/>
</dbReference>